<accession>H5XX99</accession>
<dbReference type="EMBL" id="CM001441">
    <property type="protein sequence ID" value="EHQ91039.1"/>
    <property type="molecule type" value="Genomic_DNA"/>
</dbReference>
<comment type="similarity">
    <text evidence="2">Belongs to the binding-protein-dependent transport system permease family. FecCD subfamily.</text>
</comment>
<evidence type="ECO:0000256" key="8">
    <source>
        <dbReference type="SAM" id="Phobius"/>
    </source>
</evidence>
<dbReference type="Proteomes" id="UP000005104">
    <property type="component" value="Chromosome"/>
</dbReference>
<dbReference type="STRING" id="768710.DesyoDRAFT_4073"/>
<protein>
    <submittedName>
        <fullName evidence="9">ABC-type Fe3+-siderophore transport system, permease component</fullName>
    </submittedName>
</protein>
<dbReference type="HOGENOM" id="CLU_013016_0_1_9"/>
<feature type="transmembrane region" description="Helical" evidence="8">
    <location>
        <begin position="339"/>
        <end position="357"/>
    </location>
</feature>
<dbReference type="Pfam" id="PF01032">
    <property type="entry name" value="FecCD"/>
    <property type="match status" value="1"/>
</dbReference>
<dbReference type="RefSeq" id="WP_007785748.1">
    <property type="nucleotide sequence ID" value="NZ_CM001441.1"/>
</dbReference>
<dbReference type="InterPro" id="IPR037294">
    <property type="entry name" value="ABC_BtuC-like"/>
</dbReference>
<keyword evidence="5 8" id="KW-0812">Transmembrane</keyword>
<evidence type="ECO:0000256" key="5">
    <source>
        <dbReference type="ARBA" id="ARBA00022692"/>
    </source>
</evidence>
<keyword evidence="7 8" id="KW-0472">Membrane</keyword>
<dbReference type="AlphaFoldDB" id="H5XX99"/>
<name>H5XX99_9FIRM</name>
<dbReference type="GO" id="GO:0005886">
    <property type="term" value="C:plasma membrane"/>
    <property type="evidence" value="ECO:0007669"/>
    <property type="project" value="UniProtKB-SubCell"/>
</dbReference>
<dbReference type="PANTHER" id="PTHR30472:SF67">
    <property type="entry name" value="PERMEASE OF ABC TRANSPORTER-RELATED"/>
    <property type="match status" value="1"/>
</dbReference>
<sequence>MKTKLSKDDAINKKLSACTFSNRRFSLIITALLALLILSTVLCIILGPVHVEPRFTWRILLHQILGDRSSLEVDWDKSQFIIVWLIRYPRVLLGLVVGAGLAVVGTGLQALTRNQLADPHLLGISSGASVTAVLSILFGVFSAFGQYGLSLSAFIGALGTMVLVYFIAQENGRVITTRLVLGGVALSMTLGGVTNLIVTMGGSEAGIRSALQWMLGSLSSASWEQLPIPAIVMLLGTAALFITYRSLNGILMGDDVAVSMGINVVRYRKFLLITTSVITGVLVAVSGAIGFIGLMVPHVSRMIVGADNRKVIPVSMLIGAIFTIWMDLLARTVAAPSEFPIGVLTSIVGGPFFIWMLRKKKRSAAGRG</sequence>
<feature type="transmembrane region" description="Helical" evidence="8">
    <location>
        <begin position="230"/>
        <end position="251"/>
    </location>
</feature>
<dbReference type="CDD" id="cd06550">
    <property type="entry name" value="TM_ABC_iron-siderophores_like"/>
    <property type="match status" value="1"/>
</dbReference>
<reference evidence="9 10" key="1">
    <citation type="submission" date="2011-11" db="EMBL/GenBank/DDBJ databases">
        <title>The Noncontiguous Finished genome of Desulfosporosinus youngiae DSM 17734.</title>
        <authorList>
            <consortium name="US DOE Joint Genome Institute (JGI-PGF)"/>
            <person name="Lucas S."/>
            <person name="Han J."/>
            <person name="Lapidus A."/>
            <person name="Cheng J.-F."/>
            <person name="Goodwin L."/>
            <person name="Pitluck S."/>
            <person name="Peters L."/>
            <person name="Ovchinnikova G."/>
            <person name="Lu M."/>
            <person name="Land M.L."/>
            <person name="Hauser L."/>
            <person name="Pester M."/>
            <person name="Spring S."/>
            <person name="Ollivier B."/>
            <person name="Rattei T."/>
            <person name="Klenk H.-P."/>
            <person name="Wagner M."/>
            <person name="Loy A."/>
            <person name="Woyke T.J."/>
        </authorList>
    </citation>
    <scope>NUCLEOTIDE SEQUENCE [LARGE SCALE GENOMIC DNA]</scope>
    <source>
        <strain evidence="9 10">DSM 17734</strain>
    </source>
</reference>
<feature type="transmembrane region" description="Helical" evidence="8">
    <location>
        <begin position="271"/>
        <end position="299"/>
    </location>
</feature>
<evidence type="ECO:0000313" key="9">
    <source>
        <dbReference type="EMBL" id="EHQ91039.1"/>
    </source>
</evidence>
<dbReference type="SUPFAM" id="SSF81345">
    <property type="entry name" value="ABC transporter involved in vitamin B12 uptake, BtuC"/>
    <property type="match status" value="1"/>
</dbReference>
<keyword evidence="4" id="KW-1003">Cell membrane</keyword>
<dbReference type="PANTHER" id="PTHR30472">
    <property type="entry name" value="FERRIC ENTEROBACTIN TRANSPORT SYSTEM PERMEASE PROTEIN"/>
    <property type="match status" value="1"/>
</dbReference>
<dbReference type="GO" id="GO:0022857">
    <property type="term" value="F:transmembrane transporter activity"/>
    <property type="evidence" value="ECO:0007669"/>
    <property type="project" value="InterPro"/>
</dbReference>
<feature type="transmembrane region" description="Helical" evidence="8">
    <location>
        <begin position="179"/>
        <end position="199"/>
    </location>
</feature>
<evidence type="ECO:0000313" key="10">
    <source>
        <dbReference type="Proteomes" id="UP000005104"/>
    </source>
</evidence>
<evidence type="ECO:0000256" key="4">
    <source>
        <dbReference type="ARBA" id="ARBA00022475"/>
    </source>
</evidence>
<dbReference type="Gene3D" id="1.10.3470.10">
    <property type="entry name" value="ABC transporter involved in vitamin B12 uptake, BtuC"/>
    <property type="match status" value="1"/>
</dbReference>
<evidence type="ECO:0000256" key="2">
    <source>
        <dbReference type="ARBA" id="ARBA00007935"/>
    </source>
</evidence>
<organism evidence="9 10">
    <name type="scientific">Desulfosporosinus youngiae DSM 17734</name>
    <dbReference type="NCBI Taxonomy" id="768710"/>
    <lineage>
        <taxon>Bacteria</taxon>
        <taxon>Bacillati</taxon>
        <taxon>Bacillota</taxon>
        <taxon>Clostridia</taxon>
        <taxon>Eubacteriales</taxon>
        <taxon>Desulfitobacteriaceae</taxon>
        <taxon>Desulfosporosinus</taxon>
    </lineage>
</organism>
<evidence type="ECO:0000256" key="3">
    <source>
        <dbReference type="ARBA" id="ARBA00022448"/>
    </source>
</evidence>
<gene>
    <name evidence="9" type="ORF">DesyoDRAFT_4073</name>
</gene>
<feature type="transmembrane region" description="Helical" evidence="8">
    <location>
        <begin position="120"/>
        <end position="141"/>
    </location>
</feature>
<dbReference type="GO" id="GO:0033214">
    <property type="term" value="P:siderophore-iron import into cell"/>
    <property type="evidence" value="ECO:0007669"/>
    <property type="project" value="TreeGrafter"/>
</dbReference>
<comment type="subcellular location">
    <subcellularLocation>
        <location evidence="1">Cell membrane</location>
        <topology evidence="1">Multi-pass membrane protein</topology>
    </subcellularLocation>
</comment>
<feature type="transmembrane region" description="Helical" evidence="8">
    <location>
        <begin position="88"/>
        <end position="108"/>
    </location>
</feature>
<keyword evidence="6 8" id="KW-1133">Transmembrane helix</keyword>
<dbReference type="FunFam" id="1.10.3470.10:FF:000001">
    <property type="entry name" value="Vitamin B12 ABC transporter permease BtuC"/>
    <property type="match status" value="1"/>
</dbReference>
<keyword evidence="10" id="KW-1185">Reference proteome</keyword>
<dbReference type="InterPro" id="IPR000522">
    <property type="entry name" value="ABC_transptr_permease_BtuC"/>
</dbReference>
<dbReference type="eggNOG" id="COG0609">
    <property type="taxonomic scope" value="Bacteria"/>
</dbReference>
<evidence type="ECO:0000256" key="1">
    <source>
        <dbReference type="ARBA" id="ARBA00004651"/>
    </source>
</evidence>
<evidence type="ECO:0000256" key="6">
    <source>
        <dbReference type="ARBA" id="ARBA00022989"/>
    </source>
</evidence>
<feature type="transmembrane region" description="Helical" evidence="8">
    <location>
        <begin position="147"/>
        <end position="167"/>
    </location>
</feature>
<evidence type="ECO:0000256" key="7">
    <source>
        <dbReference type="ARBA" id="ARBA00023136"/>
    </source>
</evidence>
<proteinExistence type="inferred from homology"/>
<keyword evidence="3" id="KW-0813">Transport</keyword>